<accession>A0ABT4X615</accession>
<name>A0ABT4X615_9BACI</name>
<evidence type="ECO:0000256" key="1">
    <source>
        <dbReference type="ARBA" id="ARBA00022801"/>
    </source>
</evidence>
<dbReference type="Gene3D" id="3.40.50.1820">
    <property type="entry name" value="alpha/beta hydrolase"/>
    <property type="match status" value="1"/>
</dbReference>
<comment type="caution">
    <text evidence="4">The sequence shown here is derived from an EMBL/GenBank/DDBJ whole genome shotgun (WGS) entry which is preliminary data.</text>
</comment>
<evidence type="ECO:0000256" key="2">
    <source>
        <dbReference type="ARBA" id="ARBA00022825"/>
    </source>
</evidence>
<dbReference type="PANTHER" id="PTHR42776">
    <property type="entry name" value="SERINE PEPTIDASE S9 FAMILY MEMBER"/>
    <property type="match status" value="1"/>
</dbReference>
<keyword evidence="1" id="KW-0378">Hydrolase</keyword>
<dbReference type="Pfam" id="PF00326">
    <property type="entry name" value="Peptidase_S9"/>
    <property type="match status" value="1"/>
</dbReference>
<dbReference type="InterPro" id="IPR011042">
    <property type="entry name" value="6-blade_b-propeller_TolB-like"/>
</dbReference>
<keyword evidence="2" id="KW-0645">Protease</keyword>
<feature type="domain" description="Peptidase S9 prolyl oligopeptidase catalytic" evidence="3">
    <location>
        <begin position="446"/>
        <end position="655"/>
    </location>
</feature>
<evidence type="ECO:0000313" key="5">
    <source>
        <dbReference type="Proteomes" id="UP001211894"/>
    </source>
</evidence>
<dbReference type="EMBL" id="JAQKAB010000008">
    <property type="protein sequence ID" value="MDA7027552.1"/>
    <property type="molecule type" value="Genomic_DNA"/>
</dbReference>
<protein>
    <submittedName>
        <fullName evidence="4">S9 family peptidase</fullName>
    </submittedName>
</protein>
<dbReference type="InterPro" id="IPR011659">
    <property type="entry name" value="WD40"/>
</dbReference>
<dbReference type="Gene3D" id="2.120.10.30">
    <property type="entry name" value="TolB, C-terminal domain"/>
    <property type="match status" value="1"/>
</dbReference>
<dbReference type="Pfam" id="PF07676">
    <property type="entry name" value="PD40"/>
    <property type="match status" value="4"/>
</dbReference>
<sequence>MKKHITEADLTQLVSVTNPQYSPDGKRLAYVQTEVNKELDAYDAQIMVYDFEKQKSVQWTFEKGRNQHPRWSPDGSNLVFTSNRDETEQVYLLNINGGEATKLTNIPHGVSQPIWSPDGTQLLCSVRLTKDESATDKQKQKLKDDQPVEIDTISYKVDGQGLKRGAYTQLVLINRETGEVRQLTNHERDHHSYTFSPCGKKIAFCANMMKLSGARVSDVYIMTLATGEIKRVTTQSGAFSSLSYSPDGQQLAFLGHQQEFKNATIQKAWLYNVNDNNLQCLTEMFDVHLSDVVISDSLIGGELPHPIWTKDSKGFYTVGTDNGSTGIYYISTEGLVYPIRIEKEHLNGFCLHPDETGFVAAIALPVWPSELYHISFDGIIKRLTNANQAFVEGHMISEPEEIQFETKDGLTIHGWLIKPTQYEKEKTYPLILQIHGGPHVMYGHTYFHEFQVLTAQGHAVIYVNPRGSHGYGQDFVNRVRGDYGGADYEDIMGAVNYVLQQYDFIDQSRIGVTGGSYGGFMTNWIVSHSNKFKAAVTQRSISNWISFYGVSDIGYFFTKWQVGADLFDDFEYLWDRSPLKYVDQVETPLLILHGERDDRCPIEQGEQLFTALKKRGKEVKLIRFPNASHNLSRNGHPKQRTKRLQYMTDWFKTYL</sequence>
<dbReference type="Proteomes" id="UP001211894">
    <property type="component" value="Unassembled WGS sequence"/>
</dbReference>
<dbReference type="SUPFAM" id="SSF53474">
    <property type="entry name" value="alpha/beta-Hydrolases"/>
    <property type="match status" value="1"/>
</dbReference>
<dbReference type="RefSeq" id="WP_271341384.1">
    <property type="nucleotide sequence ID" value="NZ_JAQKAB010000008.1"/>
</dbReference>
<organism evidence="4 5">
    <name type="scientific">Bacillus changyiensis</name>
    <dbReference type="NCBI Taxonomy" id="3004103"/>
    <lineage>
        <taxon>Bacteria</taxon>
        <taxon>Bacillati</taxon>
        <taxon>Bacillota</taxon>
        <taxon>Bacilli</taxon>
        <taxon>Bacillales</taxon>
        <taxon>Bacillaceae</taxon>
        <taxon>Bacillus</taxon>
    </lineage>
</organism>
<dbReference type="InterPro" id="IPR029058">
    <property type="entry name" value="AB_hydrolase_fold"/>
</dbReference>
<dbReference type="SUPFAM" id="SSF82171">
    <property type="entry name" value="DPP6 N-terminal domain-like"/>
    <property type="match status" value="1"/>
</dbReference>
<dbReference type="PANTHER" id="PTHR42776:SF27">
    <property type="entry name" value="DIPEPTIDYL PEPTIDASE FAMILY MEMBER 6"/>
    <property type="match status" value="1"/>
</dbReference>
<evidence type="ECO:0000313" key="4">
    <source>
        <dbReference type="EMBL" id="MDA7027552.1"/>
    </source>
</evidence>
<gene>
    <name evidence="4" type="ORF">PJ311_13250</name>
</gene>
<keyword evidence="2" id="KW-0720">Serine protease</keyword>
<reference evidence="4 5" key="1">
    <citation type="submission" date="2023-01" db="EMBL/GenBank/DDBJ databases">
        <title>Bacillus changyiensis sp. nov., isolated from a coastal deposit.</title>
        <authorList>
            <person name="Xiao G."/>
            <person name="Lai Q."/>
            <person name="Hu Z."/>
            <person name="Shao Z."/>
        </authorList>
    </citation>
    <scope>NUCLEOTIDE SEQUENCE [LARGE SCALE GENOMIC DNA]</scope>
    <source>
        <strain evidence="4 5">CLL-7-23</strain>
    </source>
</reference>
<keyword evidence="5" id="KW-1185">Reference proteome</keyword>
<dbReference type="Gene3D" id="2.120.10.60">
    <property type="entry name" value="Tricorn protease N-terminal domain"/>
    <property type="match status" value="1"/>
</dbReference>
<dbReference type="InterPro" id="IPR001375">
    <property type="entry name" value="Peptidase_S9_cat"/>
</dbReference>
<proteinExistence type="predicted"/>
<evidence type="ECO:0000259" key="3">
    <source>
        <dbReference type="Pfam" id="PF00326"/>
    </source>
</evidence>